<accession>A0A194W7A6</accession>
<evidence type="ECO:0000313" key="2">
    <source>
        <dbReference type="Proteomes" id="UP000078559"/>
    </source>
</evidence>
<dbReference type="AlphaFoldDB" id="A0A194W7A6"/>
<gene>
    <name evidence="1" type="ORF">VM1G_11820</name>
</gene>
<evidence type="ECO:0000313" key="1">
    <source>
        <dbReference type="EMBL" id="KUI72371.1"/>
    </source>
</evidence>
<dbReference type="EMBL" id="CM003105">
    <property type="protein sequence ID" value="KUI72371.1"/>
    <property type="molecule type" value="Genomic_DNA"/>
</dbReference>
<organism evidence="1 2">
    <name type="scientific">Cytospora mali</name>
    <name type="common">Apple Valsa canker fungus</name>
    <name type="synonym">Valsa mali</name>
    <dbReference type="NCBI Taxonomy" id="578113"/>
    <lineage>
        <taxon>Eukaryota</taxon>
        <taxon>Fungi</taxon>
        <taxon>Dikarya</taxon>
        <taxon>Ascomycota</taxon>
        <taxon>Pezizomycotina</taxon>
        <taxon>Sordariomycetes</taxon>
        <taxon>Sordariomycetidae</taxon>
        <taxon>Diaporthales</taxon>
        <taxon>Cytosporaceae</taxon>
        <taxon>Cytospora</taxon>
    </lineage>
</organism>
<proteinExistence type="predicted"/>
<name>A0A194W7A6_CYTMA</name>
<reference evidence="1" key="1">
    <citation type="submission" date="2014-12" db="EMBL/GenBank/DDBJ databases">
        <title>Genome Sequence of Valsa Canker Pathogens Uncovers a Specific Adaption of Colonization on Woody Bark.</title>
        <authorList>
            <person name="Yin Z."/>
            <person name="Liu H."/>
            <person name="Gao X."/>
            <person name="Li Z."/>
            <person name="Song N."/>
            <person name="Ke X."/>
            <person name="Dai Q."/>
            <person name="Wu Y."/>
            <person name="Sun Y."/>
            <person name="Xu J.-R."/>
            <person name="Kang Z.K."/>
            <person name="Wang L."/>
            <person name="Huang L."/>
        </authorList>
    </citation>
    <scope>NUCLEOTIDE SEQUENCE [LARGE SCALE GENOMIC DNA]</scope>
    <source>
        <strain evidence="1">03-8</strain>
    </source>
</reference>
<protein>
    <submittedName>
        <fullName evidence="1">Uncharacterized protein</fullName>
    </submittedName>
</protein>
<dbReference type="Proteomes" id="UP000078559">
    <property type="component" value="Chromosome 8"/>
</dbReference>
<sequence>MTTTEVTTMCIIVRGTILGDIVLRHRFFDCSRFISAILLGTKLFSSNREFKQHHCEHELSNNDYYEPRHYHCYKSFDDADYRFDHHYIRNIYPQLIFKLSSAVIVGIKQRDKQPGKCVDGIEQLSVLRSKQHTWVINPRSLKWSQQDDIVGELAIIDFHFYIIKPFGIFIPISTVLGCLKLGCGQFRIA</sequence>
<keyword evidence="2" id="KW-1185">Reference proteome</keyword>